<sequence length="491" mass="55007">MSHPPEKQAKISVFFKHSQGGEDEKSPSAACPAPDKQQKSSHHRITGFDPAWLSEGKYSPWLYETDLGMFCRICRQHKQAVVRGNQTRPFIESPCQSYRKDKLDKHMASEHHKIACQRHSSLTAGNTVLSSFEPTVVLEHEVVVGAFKCLYWLIKHEIAHHTNYSALLQLANLLGCTYFDKLNVSIFCKYIINEMLEILAAVIEKPILRNISQSQAIGLEIDESTDVSVCRQLDIHVRYLDNEGKVFCQFLDLICLTDGKADSIVAAIRKIIHTKGIPTHLIFGLATDGAAVMTGRQNGVAKQLSEEWPWLLSVHCAAHRLALACKDASEDVPYMATFRDHLEQLHLYFRNSSNRSASLKAAAVVLEEVETHKCPTAKGLYSFLATYRFVAALHMQADVLPHLARLSKLFQKEDVMFLAIKEQVPITLALIKGIKDSGGHQSGSHLSKLTENLDDPSGLGAFCITAEQERGRRGDDAGDREQYWQRFKSQG</sequence>
<protein>
    <recommendedName>
        <fullName evidence="2">C17orf113 probable zinc finger domain-containing protein</fullName>
    </recommendedName>
</protein>
<evidence type="ECO:0000259" key="2">
    <source>
        <dbReference type="Pfam" id="PF25431"/>
    </source>
</evidence>
<evidence type="ECO:0000313" key="4">
    <source>
        <dbReference type="Proteomes" id="UP001558613"/>
    </source>
</evidence>
<reference evidence="3 4" key="1">
    <citation type="submission" date="2023-09" db="EMBL/GenBank/DDBJ databases">
        <authorList>
            <person name="Wang M."/>
        </authorList>
    </citation>
    <scope>NUCLEOTIDE SEQUENCE [LARGE SCALE GENOMIC DNA]</scope>
    <source>
        <strain evidence="3">GT-2023</strain>
        <tissue evidence="3">Liver</tissue>
    </source>
</reference>
<dbReference type="Proteomes" id="UP001558613">
    <property type="component" value="Unassembled WGS sequence"/>
</dbReference>
<organism evidence="3 4">
    <name type="scientific">Cirrhinus molitorella</name>
    <name type="common">mud carp</name>
    <dbReference type="NCBI Taxonomy" id="172907"/>
    <lineage>
        <taxon>Eukaryota</taxon>
        <taxon>Metazoa</taxon>
        <taxon>Chordata</taxon>
        <taxon>Craniata</taxon>
        <taxon>Vertebrata</taxon>
        <taxon>Euteleostomi</taxon>
        <taxon>Actinopterygii</taxon>
        <taxon>Neopterygii</taxon>
        <taxon>Teleostei</taxon>
        <taxon>Ostariophysi</taxon>
        <taxon>Cypriniformes</taxon>
        <taxon>Cyprinidae</taxon>
        <taxon>Labeoninae</taxon>
        <taxon>Labeonini</taxon>
        <taxon>Cirrhinus</taxon>
    </lineage>
</organism>
<dbReference type="PANTHER" id="PTHR46880">
    <property type="entry name" value="RAS-ASSOCIATING DOMAIN-CONTAINING PROTEIN"/>
    <property type="match status" value="1"/>
</dbReference>
<dbReference type="Pfam" id="PF25431">
    <property type="entry name" value="zf-C17orf113"/>
    <property type="match status" value="1"/>
</dbReference>
<feature type="region of interest" description="Disordered" evidence="1">
    <location>
        <begin position="1"/>
        <end position="44"/>
    </location>
</feature>
<dbReference type="InterPro" id="IPR012337">
    <property type="entry name" value="RNaseH-like_sf"/>
</dbReference>
<keyword evidence="4" id="KW-1185">Reference proteome</keyword>
<name>A0ABR3LI34_9TELE</name>
<dbReference type="EMBL" id="JAYMGO010000022">
    <property type="protein sequence ID" value="KAL1251696.1"/>
    <property type="molecule type" value="Genomic_DNA"/>
</dbReference>
<proteinExistence type="predicted"/>
<evidence type="ECO:0000313" key="3">
    <source>
        <dbReference type="EMBL" id="KAL1251696.1"/>
    </source>
</evidence>
<gene>
    <name evidence="3" type="ORF">QQF64_019492</name>
</gene>
<comment type="caution">
    <text evidence="3">The sequence shown here is derived from an EMBL/GenBank/DDBJ whole genome shotgun (WGS) entry which is preliminary data.</text>
</comment>
<dbReference type="PANTHER" id="PTHR46880:SF5">
    <property type="entry name" value="DUF4371 DOMAIN-CONTAINING PROTEIN"/>
    <property type="match status" value="1"/>
</dbReference>
<dbReference type="SUPFAM" id="SSF53098">
    <property type="entry name" value="Ribonuclease H-like"/>
    <property type="match status" value="1"/>
</dbReference>
<accession>A0ABR3LI34</accession>
<feature type="domain" description="C17orf113 probable zinc finger" evidence="2">
    <location>
        <begin position="61"/>
        <end position="120"/>
    </location>
</feature>
<evidence type="ECO:0000256" key="1">
    <source>
        <dbReference type="SAM" id="MobiDB-lite"/>
    </source>
</evidence>
<dbReference type="InterPro" id="IPR057456">
    <property type="entry name" value="Znf_C17orf113"/>
</dbReference>